<organism evidence="1 2">
    <name type="scientific">Nocardioides panacisoli</name>
    <dbReference type="NCBI Taxonomy" id="627624"/>
    <lineage>
        <taxon>Bacteria</taxon>
        <taxon>Bacillati</taxon>
        <taxon>Actinomycetota</taxon>
        <taxon>Actinomycetes</taxon>
        <taxon>Propionibacteriales</taxon>
        <taxon>Nocardioidaceae</taxon>
        <taxon>Nocardioides</taxon>
    </lineage>
</organism>
<gene>
    <name evidence="1" type="ORF">GCM10022242_37170</name>
</gene>
<reference evidence="2" key="1">
    <citation type="journal article" date="2019" name="Int. J. Syst. Evol. Microbiol.">
        <title>The Global Catalogue of Microorganisms (GCM) 10K type strain sequencing project: providing services to taxonomists for standard genome sequencing and annotation.</title>
        <authorList>
            <consortium name="The Broad Institute Genomics Platform"/>
            <consortium name="The Broad Institute Genome Sequencing Center for Infectious Disease"/>
            <person name="Wu L."/>
            <person name="Ma J."/>
        </authorList>
    </citation>
    <scope>NUCLEOTIDE SEQUENCE [LARGE SCALE GENOMIC DNA]</scope>
    <source>
        <strain evidence="2">JCM 16953</strain>
    </source>
</reference>
<keyword evidence="2" id="KW-1185">Reference proteome</keyword>
<sequence>MTSSLAAIPVAGRLAWWGTAWLRGLIAPDQLLDAVLADDAAHVVAGEALVPALAAARNAGADLVGAAFPAPGDPVGLRGPAAFTTAAVDAGEAVLLLGAGSGWVPTTVGRAVEWTVHEAARRPPSDLGEADRELRVAVRETADGLARLDVARWRPEVADLLHDLRGGAPVPAPPGVPVRAHDLARRALHLAVVVDVALADEGAAVSAGEMAARRDALLPLDRAVRRGLTAAFSPDGWPPDPAGTLRAR</sequence>
<protein>
    <submittedName>
        <fullName evidence="1">Uncharacterized protein</fullName>
    </submittedName>
</protein>
<dbReference type="Proteomes" id="UP001501821">
    <property type="component" value="Unassembled WGS sequence"/>
</dbReference>
<name>A0ABP7J2Y1_9ACTN</name>
<comment type="caution">
    <text evidence="1">The sequence shown here is derived from an EMBL/GenBank/DDBJ whole genome shotgun (WGS) entry which is preliminary data.</text>
</comment>
<evidence type="ECO:0000313" key="1">
    <source>
        <dbReference type="EMBL" id="GAA3832614.1"/>
    </source>
</evidence>
<evidence type="ECO:0000313" key="2">
    <source>
        <dbReference type="Proteomes" id="UP001501821"/>
    </source>
</evidence>
<accession>A0ABP7J2Y1</accession>
<dbReference type="EMBL" id="BAABAH010000017">
    <property type="protein sequence ID" value="GAA3832614.1"/>
    <property type="molecule type" value="Genomic_DNA"/>
</dbReference>
<dbReference type="RefSeq" id="WP_344778280.1">
    <property type="nucleotide sequence ID" value="NZ_BAABAH010000017.1"/>
</dbReference>
<proteinExistence type="predicted"/>